<comment type="subcellular location">
    <subcellularLocation>
        <location evidence="1">Nucleus</location>
    </subcellularLocation>
</comment>
<feature type="compositionally biased region" description="Low complexity" evidence="16">
    <location>
        <begin position="1"/>
        <end position="36"/>
    </location>
</feature>
<evidence type="ECO:0000256" key="3">
    <source>
        <dbReference type="ARBA" id="ARBA00012551"/>
    </source>
</evidence>
<evidence type="ECO:0000256" key="14">
    <source>
        <dbReference type="RuleBase" id="RU004070"/>
    </source>
</evidence>
<dbReference type="Pfam" id="PF21128">
    <property type="entry name" value="WHD_MCM4"/>
    <property type="match status" value="1"/>
</dbReference>
<feature type="domain" description="MCM C-terminal AAA(+) ATPase" evidence="17">
    <location>
        <begin position="510"/>
        <end position="716"/>
    </location>
</feature>
<proteinExistence type="inferred from homology"/>
<dbReference type="InterPro" id="IPR041562">
    <property type="entry name" value="MCM_lid"/>
</dbReference>
<evidence type="ECO:0000256" key="6">
    <source>
        <dbReference type="ARBA" id="ARBA00022741"/>
    </source>
</evidence>
<dbReference type="GO" id="GO:0006271">
    <property type="term" value="P:DNA strand elongation involved in DNA replication"/>
    <property type="evidence" value="ECO:0007669"/>
    <property type="project" value="UniProtKB-ARBA"/>
</dbReference>
<dbReference type="GO" id="GO:0071162">
    <property type="term" value="C:CMG complex"/>
    <property type="evidence" value="ECO:0007669"/>
    <property type="project" value="UniProtKB-ARBA"/>
</dbReference>
<evidence type="ECO:0000259" key="17">
    <source>
        <dbReference type="PROSITE" id="PS50051"/>
    </source>
</evidence>
<evidence type="ECO:0000256" key="8">
    <source>
        <dbReference type="ARBA" id="ARBA00022806"/>
    </source>
</evidence>
<dbReference type="GO" id="GO:0006267">
    <property type="term" value="P:pre-replicative complex assembly involved in nuclear cell cycle DNA replication"/>
    <property type="evidence" value="ECO:0007669"/>
    <property type="project" value="UniProtKB-ARBA"/>
</dbReference>
<dbReference type="InterPro" id="IPR027925">
    <property type="entry name" value="MCM_N"/>
</dbReference>
<dbReference type="PRINTS" id="PR01657">
    <property type="entry name" value="MCMFAMILY"/>
</dbReference>
<dbReference type="Gene3D" id="2.20.28.10">
    <property type="match status" value="1"/>
</dbReference>
<accession>A0AAV5QRK2</accession>
<name>A0AAV5QRK2_9ASCO</name>
<organism evidence="18 19">
    <name type="scientific">Saccharomycopsis crataegensis</name>
    <dbReference type="NCBI Taxonomy" id="43959"/>
    <lineage>
        <taxon>Eukaryota</taxon>
        <taxon>Fungi</taxon>
        <taxon>Dikarya</taxon>
        <taxon>Ascomycota</taxon>
        <taxon>Saccharomycotina</taxon>
        <taxon>Saccharomycetes</taxon>
        <taxon>Saccharomycopsidaceae</taxon>
        <taxon>Saccharomycopsis</taxon>
    </lineage>
</organism>
<dbReference type="RefSeq" id="XP_064853901.1">
    <property type="nucleotide sequence ID" value="XM_064997829.1"/>
</dbReference>
<evidence type="ECO:0000256" key="2">
    <source>
        <dbReference type="ARBA" id="ARBA00008010"/>
    </source>
</evidence>
<keyword evidence="6 14" id="KW-0547">Nucleotide-binding</keyword>
<comment type="subunit">
    <text evidence="15">Component of the MCM2-7 complex.</text>
</comment>
<feature type="compositionally biased region" description="Polar residues" evidence="16">
    <location>
        <begin position="125"/>
        <end position="144"/>
    </location>
</feature>
<dbReference type="InterPro" id="IPR018525">
    <property type="entry name" value="MCM_CS"/>
</dbReference>
<dbReference type="InterPro" id="IPR036388">
    <property type="entry name" value="WH-like_DNA-bd_sf"/>
</dbReference>
<evidence type="ECO:0000256" key="4">
    <source>
        <dbReference type="ARBA" id="ARBA00022553"/>
    </source>
</evidence>
<dbReference type="GO" id="GO:0003697">
    <property type="term" value="F:single-stranded DNA binding"/>
    <property type="evidence" value="ECO:0007669"/>
    <property type="project" value="TreeGrafter"/>
</dbReference>
<dbReference type="SMART" id="SM00350">
    <property type="entry name" value="MCM"/>
    <property type="match status" value="1"/>
</dbReference>
<dbReference type="InterPro" id="IPR012340">
    <property type="entry name" value="NA-bd_OB-fold"/>
</dbReference>
<keyword evidence="10 14" id="KW-0238">DNA-binding</keyword>
<dbReference type="InterPro" id="IPR031327">
    <property type="entry name" value="MCM"/>
</dbReference>
<dbReference type="GO" id="GO:0017116">
    <property type="term" value="F:single-stranded DNA helicase activity"/>
    <property type="evidence" value="ECO:0007669"/>
    <property type="project" value="TreeGrafter"/>
</dbReference>
<evidence type="ECO:0000256" key="12">
    <source>
        <dbReference type="ARBA" id="ARBA00047995"/>
    </source>
</evidence>
<dbReference type="PANTHER" id="PTHR11630:SF66">
    <property type="entry name" value="DNA REPLICATION LICENSING FACTOR MCM4"/>
    <property type="match status" value="1"/>
</dbReference>
<dbReference type="GO" id="GO:1902975">
    <property type="term" value="P:mitotic DNA replication initiation"/>
    <property type="evidence" value="ECO:0007669"/>
    <property type="project" value="TreeGrafter"/>
</dbReference>
<dbReference type="Gene3D" id="3.30.1640.10">
    <property type="entry name" value="mini-chromosome maintenance (MCM) complex, chain A, domain 1"/>
    <property type="match status" value="1"/>
</dbReference>
<dbReference type="Gene3D" id="1.10.10.10">
    <property type="entry name" value="Winged helix-like DNA-binding domain superfamily/Winged helix DNA-binding domain"/>
    <property type="match status" value="1"/>
</dbReference>
<evidence type="ECO:0000256" key="11">
    <source>
        <dbReference type="ARBA" id="ARBA00023242"/>
    </source>
</evidence>
<dbReference type="GO" id="GO:0097373">
    <property type="term" value="C:MCM core complex"/>
    <property type="evidence" value="ECO:0007669"/>
    <property type="project" value="UniProtKB-ARBA"/>
</dbReference>
<evidence type="ECO:0000256" key="9">
    <source>
        <dbReference type="ARBA" id="ARBA00022840"/>
    </source>
</evidence>
<dbReference type="PANTHER" id="PTHR11630">
    <property type="entry name" value="DNA REPLICATION LICENSING FACTOR MCM FAMILY MEMBER"/>
    <property type="match status" value="1"/>
</dbReference>
<dbReference type="Pfam" id="PF14551">
    <property type="entry name" value="MCM_N"/>
    <property type="match status" value="1"/>
</dbReference>
<evidence type="ECO:0000256" key="15">
    <source>
        <dbReference type="RuleBase" id="RU368062"/>
    </source>
</evidence>
<dbReference type="InterPro" id="IPR033762">
    <property type="entry name" value="MCM_OB"/>
</dbReference>
<dbReference type="EMBL" id="BTFZ01000011">
    <property type="protein sequence ID" value="GMM36905.1"/>
    <property type="molecule type" value="Genomic_DNA"/>
</dbReference>
<keyword evidence="5 15" id="KW-0235">DNA replication</keyword>
<dbReference type="FunFam" id="3.40.50.300:FF:000217">
    <property type="entry name" value="DNA helicase"/>
    <property type="match status" value="1"/>
</dbReference>
<evidence type="ECO:0000256" key="1">
    <source>
        <dbReference type="ARBA" id="ARBA00004123"/>
    </source>
</evidence>
<sequence>MSSNNNNNRSSQSQSQSINNGGSSPLFFPSSSNPPSDIGTPAAAPPAPRSHVSSSHGGSSPLHYSSSLYNSDTRGGNGGGITSDVRSDLTSDAARERFRRNNYQRGDLNSPDSSLPRRRYFADSPLNSRNTISSNGLNSDMTETGNDEPVRVIWGTNVSIQECSNNFRNFIMLFKYKYRKTFDEDEESTAEEDNELYYINMLNEMRNVGTTNLNLDARNLLSYNPTKKLYYQLQNYPQEVIPIMDQTIKDCMIALATENNQNFNVEDIETNIYKIRPFNIQTQRGMRELNPNDIDKLISVKGLVLRSTSIIPDMKVSFFKCNICDHTTSVEIDRGVIQEPSKCPRCNTRNSMTIVHNRSSFSDKQVIKLQETPDLVPDGQTPHSVSLCVYDELVDSCRAGDRVEVCGIFRSIPVRMNARQRAMKSLFKTYVDVVHVRKIDKRRLGVDVSTLDHDAQDAIIGDAAESGGAATTTTAEQAVNEHLQNNVEEVRKITEQEIEQIRTTAARFDVYELLARSIAPSVYELDDIKKGILLQLFGGTNKSFNKGGRYRGDINILLCGDPSTSKSQILKYVHKIAPRGIYTSGKGSSAVGLTAYVTRDVDTKQLVLESGALVLSDGGVCCIDEFDKMSESTRSVLHEVMEQQTISIAKAGIITTLNARTSILASANPIGSRYNPDLPVTSNIDLPPPLLSRFDLVYLVLDKVDAVTDRSLASHIANMYLEDEVSHVSSSEILPVEFLTLYIQYAKEHIKPQITEDAKNELVKAYVGMRKLGEDVRSSERRITATTRQLESMIRLSEGHAKMRLSRQVELQDVQEAVRLIKSAIKDYATDPVTGKIDMDLVQTGQSAAQRIMKDDLMNEVVSIVQSHNNIMSYNDLIRRINDQSQIRVENIELSDVLNLLQQENRVVITGEGSRRSIRYIGSSI</sequence>
<keyword evidence="8 15" id="KW-0347">Helicase</keyword>
<dbReference type="InterPro" id="IPR001208">
    <property type="entry name" value="MCM_dom"/>
</dbReference>
<comment type="catalytic activity">
    <reaction evidence="12 15">
        <text>ATP + H2O = ADP + phosphate + H(+)</text>
        <dbReference type="Rhea" id="RHEA:13065"/>
        <dbReference type="ChEBI" id="CHEBI:15377"/>
        <dbReference type="ChEBI" id="CHEBI:15378"/>
        <dbReference type="ChEBI" id="CHEBI:30616"/>
        <dbReference type="ChEBI" id="CHEBI:43474"/>
        <dbReference type="ChEBI" id="CHEBI:456216"/>
        <dbReference type="EC" id="3.6.4.12"/>
    </reaction>
</comment>
<dbReference type="SUPFAM" id="SSF52540">
    <property type="entry name" value="P-loop containing nucleoside triphosphate hydrolases"/>
    <property type="match status" value="1"/>
</dbReference>
<dbReference type="GeneID" id="90074880"/>
<dbReference type="Pfam" id="PF00493">
    <property type="entry name" value="MCM"/>
    <property type="match status" value="1"/>
</dbReference>
<dbReference type="GO" id="GO:0043596">
    <property type="term" value="C:nuclear replication fork"/>
    <property type="evidence" value="ECO:0007669"/>
    <property type="project" value="UniProtKB-ARBA"/>
</dbReference>
<dbReference type="InterPro" id="IPR008047">
    <property type="entry name" value="MCM_4"/>
</dbReference>
<dbReference type="GO" id="GO:0005656">
    <property type="term" value="C:nuclear pre-replicative complex"/>
    <property type="evidence" value="ECO:0007669"/>
    <property type="project" value="UniProtKB-ARBA"/>
</dbReference>
<dbReference type="Gene3D" id="2.40.50.140">
    <property type="entry name" value="Nucleic acid-binding proteins"/>
    <property type="match status" value="1"/>
</dbReference>
<dbReference type="PROSITE" id="PS50051">
    <property type="entry name" value="MCM_2"/>
    <property type="match status" value="1"/>
</dbReference>
<protein>
    <recommendedName>
        <fullName evidence="13 15">DNA replication licensing factor MCM4</fullName>
        <ecNumber evidence="3 15">3.6.4.12</ecNumber>
    </recommendedName>
</protein>
<reference evidence="18 19" key="1">
    <citation type="journal article" date="2023" name="Elife">
        <title>Identification of key yeast species and microbe-microbe interactions impacting larval growth of Drosophila in the wild.</title>
        <authorList>
            <person name="Mure A."/>
            <person name="Sugiura Y."/>
            <person name="Maeda R."/>
            <person name="Honda K."/>
            <person name="Sakurai N."/>
            <person name="Takahashi Y."/>
            <person name="Watada M."/>
            <person name="Katoh T."/>
            <person name="Gotoh A."/>
            <person name="Gotoh Y."/>
            <person name="Taniguchi I."/>
            <person name="Nakamura K."/>
            <person name="Hayashi T."/>
            <person name="Katayama T."/>
            <person name="Uemura T."/>
            <person name="Hattori Y."/>
        </authorList>
    </citation>
    <scope>NUCLEOTIDE SEQUENCE [LARGE SCALE GENOMIC DNA]</scope>
    <source>
        <strain evidence="18 19">SC-9</strain>
    </source>
</reference>
<dbReference type="GO" id="GO:0005524">
    <property type="term" value="F:ATP binding"/>
    <property type="evidence" value="ECO:0007669"/>
    <property type="project" value="UniProtKB-UniRule"/>
</dbReference>
<dbReference type="FunFam" id="3.30.1640.10:FF:000011">
    <property type="entry name" value="DNA helicase"/>
    <property type="match status" value="1"/>
</dbReference>
<evidence type="ECO:0000256" key="10">
    <source>
        <dbReference type="ARBA" id="ARBA00023125"/>
    </source>
</evidence>
<feature type="compositionally biased region" description="Low complexity" evidence="16">
    <location>
        <begin position="50"/>
        <end position="71"/>
    </location>
</feature>
<dbReference type="SUPFAM" id="SSF50249">
    <property type="entry name" value="Nucleic acid-binding proteins"/>
    <property type="match status" value="1"/>
</dbReference>
<dbReference type="GO" id="GO:0006279">
    <property type="term" value="P:premeiotic DNA replication"/>
    <property type="evidence" value="ECO:0007669"/>
    <property type="project" value="UniProtKB-ARBA"/>
</dbReference>
<keyword evidence="7 15" id="KW-0378">Hydrolase</keyword>
<dbReference type="Gene3D" id="3.40.50.300">
    <property type="entry name" value="P-loop containing nucleotide triphosphate hydrolases"/>
    <property type="match status" value="1"/>
</dbReference>
<dbReference type="GO" id="GO:0042555">
    <property type="term" value="C:MCM complex"/>
    <property type="evidence" value="ECO:0007669"/>
    <property type="project" value="UniProtKB-UniRule"/>
</dbReference>
<dbReference type="AlphaFoldDB" id="A0AAV5QRK2"/>
<keyword evidence="4" id="KW-0597">Phosphoprotein</keyword>
<keyword evidence="19" id="KW-1185">Reference proteome</keyword>
<dbReference type="EC" id="3.6.4.12" evidence="3 15"/>
<dbReference type="GO" id="GO:0000727">
    <property type="term" value="P:double-strand break repair via break-induced replication"/>
    <property type="evidence" value="ECO:0007669"/>
    <property type="project" value="UniProtKB-ARBA"/>
</dbReference>
<dbReference type="PRINTS" id="PR01660">
    <property type="entry name" value="MCMPROTEIN4"/>
</dbReference>
<dbReference type="Pfam" id="PF17207">
    <property type="entry name" value="MCM_OB"/>
    <property type="match status" value="1"/>
</dbReference>
<dbReference type="InterPro" id="IPR027417">
    <property type="entry name" value="P-loop_NTPase"/>
</dbReference>
<comment type="function">
    <text evidence="15">Acts as component of the MCM2-7 complex (MCM complex) which is the replicative helicase essential for 'once per cell cycle' DNA replication initiation and elongation in eukaryotic cells. The active ATPase sites in the MCM2-7 ring are formed through the interaction surfaces of two neighboring subunits such that a critical structure of a conserved arginine finger motif is provided in trans relative to the ATP-binding site of the Walker A box of the adjacent subunit. The six ATPase active sites, however, are likely to contribute differentially to the complex helicase activity.</text>
</comment>
<dbReference type="Proteomes" id="UP001360560">
    <property type="component" value="Unassembled WGS sequence"/>
</dbReference>
<comment type="caution">
    <text evidence="18">The sequence shown here is derived from an EMBL/GenBank/DDBJ whole genome shotgun (WGS) entry which is preliminary data.</text>
</comment>
<evidence type="ECO:0000256" key="13">
    <source>
        <dbReference type="ARBA" id="ARBA00073498"/>
    </source>
</evidence>
<dbReference type="Pfam" id="PF17855">
    <property type="entry name" value="MCM_lid"/>
    <property type="match status" value="1"/>
</dbReference>
<keyword evidence="9 14" id="KW-0067">ATP-binding</keyword>
<feature type="compositionally biased region" description="Basic and acidic residues" evidence="16">
    <location>
        <begin position="85"/>
        <end position="96"/>
    </location>
</feature>
<dbReference type="FunFam" id="2.20.28.10:FF:000003">
    <property type="entry name" value="DNA helicase"/>
    <property type="match status" value="1"/>
</dbReference>
<gene>
    <name evidence="18" type="ORF">DASC09_042300</name>
</gene>
<comment type="similarity">
    <text evidence="2 14">Belongs to the MCM family.</text>
</comment>
<evidence type="ECO:0000256" key="16">
    <source>
        <dbReference type="SAM" id="MobiDB-lite"/>
    </source>
</evidence>
<evidence type="ECO:0000256" key="7">
    <source>
        <dbReference type="ARBA" id="ARBA00022801"/>
    </source>
</evidence>
<keyword evidence="11 15" id="KW-0539">Nucleus</keyword>
<dbReference type="GO" id="GO:0003688">
    <property type="term" value="F:DNA replication origin binding"/>
    <property type="evidence" value="ECO:0007669"/>
    <property type="project" value="UniProtKB-ARBA"/>
</dbReference>
<feature type="region of interest" description="Disordered" evidence="16">
    <location>
        <begin position="1"/>
        <end position="145"/>
    </location>
</feature>
<dbReference type="CDD" id="cd17755">
    <property type="entry name" value="MCM4"/>
    <property type="match status" value="1"/>
</dbReference>
<dbReference type="PROSITE" id="PS00847">
    <property type="entry name" value="MCM_1"/>
    <property type="match status" value="1"/>
</dbReference>
<dbReference type="GO" id="GO:0016787">
    <property type="term" value="F:hydrolase activity"/>
    <property type="evidence" value="ECO:0007669"/>
    <property type="project" value="UniProtKB-KW"/>
</dbReference>
<evidence type="ECO:0000313" key="18">
    <source>
        <dbReference type="EMBL" id="GMM36905.1"/>
    </source>
</evidence>
<evidence type="ECO:0000256" key="5">
    <source>
        <dbReference type="ARBA" id="ARBA00022705"/>
    </source>
</evidence>
<evidence type="ECO:0000313" key="19">
    <source>
        <dbReference type="Proteomes" id="UP001360560"/>
    </source>
</evidence>